<evidence type="ECO:0000256" key="11">
    <source>
        <dbReference type="ARBA" id="ARBA00023264"/>
    </source>
</evidence>
<dbReference type="SMART" id="SM00155">
    <property type="entry name" value="PLDc"/>
    <property type="match status" value="2"/>
</dbReference>
<gene>
    <name evidence="15" type="primary">cls</name>
    <name evidence="15" type="ORF">HP397_05350</name>
</gene>
<keyword evidence="11" id="KW-1208">Phospholipid metabolism</keyword>
<evidence type="ECO:0000256" key="12">
    <source>
        <dbReference type="NCBIfam" id="TIGR04265"/>
    </source>
</evidence>
<feature type="transmembrane region" description="Helical" evidence="13">
    <location>
        <begin position="21"/>
        <end position="40"/>
    </location>
</feature>
<evidence type="ECO:0000256" key="4">
    <source>
        <dbReference type="ARBA" id="ARBA00022679"/>
    </source>
</evidence>
<evidence type="ECO:0000256" key="5">
    <source>
        <dbReference type="ARBA" id="ARBA00022692"/>
    </source>
</evidence>
<name>A0A7Z0PGA4_9FUSO</name>
<keyword evidence="9 13" id="KW-0472">Membrane</keyword>
<evidence type="ECO:0000256" key="7">
    <source>
        <dbReference type="ARBA" id="ARBA00022989"/>
    </source>
</evidence>
<evidence type="ECO:0000313" key="16">
    <source>
        <dbReference type="Proteomes" id="UP000526184"/>
    </source>
</evidence>
<evidence type="ECO:0000256" key="10">
    <source>
        <dbReference type="ARBA" id="ARBA00023209"/>
    </source>
</evidence>
<evidence type="ECO:0000256" key="8">
    <source>
        <dbReference type="ARBA" id="ARBA00023098"/>
    </source>
</evidence>
<dbReference type="PANTHER" id="PTHR21248">
    <property type="entry name" value="CARDIOLIPIN SYNTHASE"/>
    <property type="match status" value="1"/>
</dbReference>
<evidence type="ECO:0000256" key="2">
    <source>
        <dbReference type="ARBA" id="ARBA00022475"/>
    </source>
</evidence>
<sequence>MSTIKETSKKSFLKLVFSRTLIVTVLLLIEIVIVLMSIMWLGKNMYLLVGGSRLISFSMIVYLINNRQNANVKLVWIILILLLPLFGICLYWFIKLDFGSRLMKKRIVEIQNQTKNVLVQKQETLNKIRDNKLFEVRNISRYIKKTGGYNVYQDSEVKYYSLGEYMFLDMLEALKNARKFIFIEYFIIEEGKMWNSILEILKEKVLEGVEVRVMYDGTCEYSTLDRDYPKELIMHGIKAQTFSPVKPFVSTHYNNRDHRKIMVIDGEIGFTGGVNLADEYINEIVKHGHWKDTGIRIMGDGVKTLTLMFLQSWNIFDYENNEYSKYLDIPHNIKNDGYIIPYGDEPFDDELLGKNVYIDILNNAKEYVYIMTPYLIMDNELTAAMKFTASKGVDVRIILPHIADQAMPFALAHSHYSELMDAGVKVYEYTPGFVHAKMFISDDIKAVVGTINLDYRSLYHHFENAVYMYNMDAIKDIKEDFVETFKKSQIFTHRDLREDKLSRKLIGRLMKIFAPLI</sequence>
<evidence type="ECO:0000256" key="13">
    <source>
        <dbReference type="SAM" id="Phobius"/>
    </source>
</evidence>
<accession>A0A7Z0PGA4</accession>
<comment type="caution">
    <text evidence="15">The sequence shown here is derived from an EMBL/GenBank/DDBJ whole genome shotgun (WGS) entry which is preliminary data.</text>
</comment>
<evidence type="ECO:0000256" key="3">
    <source>
        <dbReference type="ARBA" id="ARBA00022516"/>
    </source>
</evidence>
<comment type="subcellular location">
    <subcellularLocation>
        <location evidence="1">Cell membrane</location>
        <topology evidence="1">Multi-pass membrane protein</topology>
    </subcellularLocation>
</comment>
<dbReference type="PANTHER" id="PTHR21248:SF22">
    <property type="entry name" value="PHOSPHOLIPASE D"/>
    <property type="match status" value="1"/>
</dbReference>
<dbReference type="OrthoDB" id="9762009at2"/>
<evidence type="ECO:0000256" key="6">
    <source>
        <dbReference type="ARBA" id="ARBA00022737"/>
    </source>
</evidence>
<reference evidence="15 16" key="1">
    <citation type="submission" date="2020-05" db="EMBL/GenBank/DDBJ databases">
        <title>Streptobacillus felis strain LHL191014123.</title>
        <authorList>
            <person name="Fawzy A."/>
            <person name="Rau J."/>
            <person name="Risse K."/>
            <person name="Schauerte N."/>
            <person name="Geiger C."/>
            <person name="Blom J."/>
            <person name="Imirzalioglu C."/>
            <person name="Falgenhauer J."/>
            <person name="Bach A."/>
            <person name="Herden C."/>
            <person name="Eisenberg T."/>
        </authorList>
    </citation>
    <scope>NUCLEOTIDE SEQUENCE [LARGE SCALE GENOMIC DNA]</scope>
    <source>
        <strain evidence="15 16">LHL191014123</strain>
    </source>
</reference>
<keyword evidence="8" id="KW-0443">Lipid metabolism</keyword>
<dbReference type="EMBL" id="JABMKT010000027">
    <property type="protein sequence ID" value="NYV28231.1"/>
    <property type="molecule type" value="Genomic_DNA"/>
</dbReference>
<dbReference type="CDD" id="cd09154">
    <property type="entry name" value="PLDc_SMU_988_like_1"/>
    <property type="match status" value="1"/>
</dbReference>
<dbReference type="Pfam" id="PF13396">
    <property type="entry name" value="PLDc_N"/>
    <property type="match status" value="1"/>
</dbReference>
<keyword evidence="10" id="KW-0594">Phospholipid biosynthesis</keyword>
<organism evidence="15 16">
    <name type="scientific">Streptobacillus felis</name>
    <dbReference type="NCBI Taxonomy" id="1384509"/>
    <lineage>
        <taxon>Bacteria</taxon>
        <taxon>Fusobacteriati</taxon>
        <taxon>Fusobacteriota</taxon>
        <taxon>Fusobacteriia</taxon>
        <taxon>Fusobacteriales</taxon>
        <taxon>Leptotrichiaceae</taxon>
        <taxon>Streptobacillus</taxon>
    </lineage>
</organism>
<dbReference type="Proteomes" id="UP000526184">
    <property type="component" value="Unassembled WGS sequence"/>
</dbReference>
<keyword evidence="2" id="KW-1003">Cell membrane</keyword>
<keyword evidence="3" id="KW-0444">Lipid biosynthesis</keyword>
<proteinExistence type="predicted"/>
<feature type="transmembrane region" description="Helical" evidence="13">
    <location>
        <begin position="74"/>
        <end position="94"/>
    </location>
</feature>
<dbReference type="InterPro" id="IPR001736">
    <property type="entry name" value="PLipase_D/transphosphatidylase"/>
</dbReference>
<evidence type="ECO:0000313" key="15">
    <source>
        <dbReference type="EMBL" id="NYV28231.1"/>
    </source>
</evidence>
<feature type="domain" description="PLD phosphodiesterase" evidence="14">
    <location>
        <begin position="430"/>
        <end position="457"/>
    </location>
</feature>
<dbReference type="InterPro" id="IPR025202">
    <property type="entry name" value="PLD-like_dom"/>
</dbReference>
<dbReference type="InterPro" id="IPR027379">
    <property type="entry name" value="CLS_N"/>
</dbReference>
<dbReference type="GO" id="GO:0032049">
    <property type="term" value="P:cardiolipin biosynthetic process"/>
    <property type="evidence" value="ECO:0007669"/>
    <property type="project" value="UniProtKB-UniRule"/>
</dbReference>
<keyword evidence="6" id="KW-0677">Repeat</keyword>
<dbReference type="RefSeq" id="WP_067320017.1">
    <property type="nucleotide sequence ID" value="NZ_CBCRWS010000010.1"/>
</dbReference>
<dbReference type="NCBIfam" id="TIGR04265">
    <property type="entry name" value="bac_cardiolipin"/>
    <property type="match status" value="1"/>
</dbReference>
<keyword evidence="5 13" id="KW-0812">Transmembrane</keyword>
<keyword evidence="4" id="KW-0808">Transferase</keyword>
<dbReference type="GO" id="GO:0008808">
    <property type="term" value="F:cardiolipin synthase activity"/>
    <property type="evidence" value="ECO:0007669"/>
    <property type="project" value="UniProtKB-UniRule"/>
</dbReference>
<protein>
    <recommendedName>
        <fullName evidence="12">Cardiolipin synthase</fullName>
        <ecNumber evidence="12">2.7.8.-</ecNumber>
    </recommendedName>
</protein>
<feature type="domain" description="PLD phosphodiesterase" evidence="14">
    <location>
        <begin position="253"/>
        <end position="280"/>
    </location>
</feature>
<dbReference type="EC" id="2.7.8.-" evidence="12"/>
<dbReference type="GO" id="GO:0005886">
    <property type="term" value="C:plasma membrane"/>
    <property type="evidence" value="ECO:0007669"/>
    <property type="project" value="UniProtKB-SubCell"/>
</dbReference>
<dbReference type="Gene3D" id="3.30.870.10">
    <property type="entry name" value="Endonuclease Chain A"/>
    <property type="match status" value="2"/>
</dbReference>
<keyword evidence="7 13" id="KW-1133">Transmembrane helix</keyword>
<evidence type="ECO:0000256" key="1">
    <source>
        <dbReference type="ARBA" id="ARBA00004651"/>
    </source>
</evidence>
<dbReference type="PROSITE" id="PS50035">
    <property type="entry name" value="PLD"/>
    <property type="match status" value="2"/>
</dbReference>
<dbReference type="InterPro" id="IPR022924">
    <property type="entry name" value="Cardiolipin_synthase"/>
</dbReference>
<feature type="transmembrane region" description="Helical" evidence="13">
    <location>
        <begin position="46"/>
        <end position="65"/>
    </location>
</feature>
<keyword evidence="16" id="KW-1185">Reference proteome</keyword>
<dbReference type="AlphaFoldDB" id="A0A7Z0PGA4"/>
<dbReference type="Pfam" id="PF13091">
    <property type="entry name" value="PLDc_2"/>
    <property type="match status" value="2"/>
</dbReference>
<dbReference type="SUPFAM" id="SSF56024">
    <property type="entry name" value="Phospholipase D/nuclease"/>
    <property type="match status" value="2"/>
</dbReference>
<evidence type="ECO:0000256" key="9">
    <source>
        <dbReference type="ARBA" id="ARBA00023136"/>
    </source>
</evidence>
<dbReference type="CDD" id="cd09160">
    <property type="entry name" value="PLDc_SMU_988_like_2"/>
    <property type="match status" value="1"/>
</dbReference>
<evidence type="ECO:0000259" key="14">
    <source>
        <dbReference type="PROSITE" id="PS50035"/>
    </source>
</evidence>